<evidence type="ECO:0000256" key="12">
    <source>
        <dbReference type="ARBA" id="ARBA00023157"/>
    </source>
</evidence>
<dbReference type="InterPro" id="IPR001675">
    <property type="entry name" value="Glyco_trans_29"/>
</dbReference>
<keyword evidence="13" id="KW-0325">Glycoprotein</keyword>
<keyword evidence="10" id="KW-0443">Lipid metabolism</keyword>
<dbReference type="Gene3D" id="3.90.1480.20">
    <property type="entry name" value="Glycosyl transferase family 29"/>
    <property type="match status" value="1"/>
</dbReference>
<evidence type="ECO:0000256" key="4">
    <source>
        <dbReference type="ARBA" id="ARBA00022679"/>
    </source>
</evidence>
<keyword evidence="9" id="KW-0333">Golgi apparatus</keyword>
<comment type="catalytic activity">
    <reaction evidence="14">
        <text>a ganglioside GM1b (d18:1(4E)) + CMP-N-acetyl-beta-neuraminate = a ganglioside GD1alpha (d18:1(4E)) + CMP + H(+)</text>
        <dbReference type="Rhea" id="RHEA:41968"/>
        <dbReference type="ChEBI" id="CHEBI:15378"/>
        <dbReference type="ChEBI" id="CHEBI:57812"/>
        <dbReference type="ChEBI" id="CHEBI:60377"/>
        <dbReference type="ChEBI" id="CHEBI:78568"/>
        <dbReference type="ChEBI" id="CHEBI:78569"/>
    </reaction>
    <physiologicalReaction direction="left-to-right" evidence="14">
        <dbReference type="Rhea" id="RHEA:41969"/>
    </physiologicalReaction>
</comment>
<dbReference type="GO" id="GO:0000139">
    <property type="term" value="C:Golgi membrane"/>
    <property type="evidence" value="ECO:0007669"/>
    <property type="project" value="UniProtKB-SubCell"/>
</dbReference>
<evidence type="ECO:0000256" key="2">
    <source>
        <dbReference type="ARBA" id="ARBA00006003"/>
    </source>
</evidence>
<evidence type="ECO:0000256" key="10">
    <source>
        <dbReference type="ARBA" id="ARBA00023098"/>
    </source>
</evidence>
<comment type="similarity">
    <text evidence="2">Belongs to the glycosyltransferase 29 family.</text>
</comment>
<keyword evidence="5" id="KW-0812">Transmembrane</keyword>
<sequence>EGNATYVIWGPRRNMQRDPPGTVYRILLALKSRFPWARIFTLTDEQMQRCDEIFKNETGKDRRLKSGAYLSTGWFTMVLAMEVCDSIHVYGMIDDAYCSRPNARTVPYHYYDPQGRNECSEYAVHERARTGAHRFFTEKAVFGRWAKRHRIAFSHPTWPAP</sequence>
<evidence type="ECO:0000256" key="8">
    <source>
        <dbReference type="ARBA" id="ARBA00022989"/>
    </source>
</evidence>
<keyword evidence="12" id="KW-1015">Disulfide bond</keyword>
<accession>S4RHH7</accession>
<organism evidence="15">
    <name type="scientific">Petromyzon marinus</name>
    <name type="common">Sea lamprey</name>
    <dbReference type="NCBI Taxonomy" id="7757"/>
    <lineage>
        <taxon>Eukaryota</taxon>
        <taxon>Metazoa</taxon>
        <taxon>Chordata</taxon>
        <taxon>Craniata</taxon>
        <taxon>Vertebrata</taxon>
        <taxon>Cyclostomata</taxon>
        <taxon>Hyperoartia</taxon>
        <taxon>Petromyzontiformes</taxon>
        <taxon>Petromyzontidae</taxon>
        <taxon>Petromyzon</taxon>
    </lineage>
</organism>
<keyword evidence="6" id="KW-0735">Signal-anchor</keyword>
<evidence type="ECO:0000256" key="9">
    <source>
        <dbReference type="ARBA" id="ARBA00023034"/>
    </source>
</evidence>
<dbReference type="AlphaFoldDB" id="S4RHH7"/>
<dbReference type="HOGENOM" id="CLU_1647676_0_0_1"/>
<evidence type="ECO:0000256" key="13">
    <source>
        <dbReference type="ARBA" id="ARBA00023180"/>
    </source>
</evidence>
<keyword evidence="4" id="KW-0808">Transferase</keyword>
<dbReference type="GO" id="GO:0001665">
    <property type="term" value="F:alpha-N-acetylgalactosaminide alpha-2,6-sialyltransferase activity"/>
    <property type="evidence" value="ECO:0007669"/>
    <property type="project" value="TreeGrafter"/>
</dbReference>
<keyword evidence="3" id="KW-0328">Glycosyltransferase</keyword>
<dbReference type="GO" id="GO:0001574">
    <property type="term" value="P:ganglioside biosynthetic process"/>
    <property type="evidence" value="ECO:0007669"/>
    <property type="project" value="TreeGrafter"/>
</dbReference>
<keyword evidence="7" id="KW-0730">Sialic acid</keyword>
<evidence type="ECO:0000256" key="14">
    <source>
        <dbReference type="ARBA" id="ARBA00043744"/>
    </source>
</evidence>
<dbReference type="Ensembl" id="ENSPMAT00000004678.1">
    <property type="protein sequence ID" value="ENSPMAP00000004659.1"/>
    <property type="gene ID" value="ENSPMAG00000004244.1"/>
</dbReference>
<dbReference type="InterPro" id="IPR038578">
    <property type="entry name" value="GT29-like_sf"/>
</dbReference>
<evidence type="ECO:0000313" key="15">
    <source>
        <dbReference type="Ensembl" id="ENSPMAP00000004659.1"/>
    </source>
</evidence>
<comment type="subcellular location">
    <subcellularLocation>
        <location evidence="1">Golgi apparatus membrane</location>
        <topology evidence="1">Single-pass type II membrane protein</topology>
    </subcellularLocation>
</comment>
<dbReference type="PANTHER" id="PTHR45906">
    <property type="entry name" value="ALPHA-N-ACETYL-NEURAMINYL-2,3-BETA-GALACTOSYL-1, 3-N-ACETYL-GALACTOSAMINIDE ALPHA-2,6-SIALYLTRANSFERASE-LIKE"/>
    <property type="match status" value="1"/>
</dbReference>
<dbReference type="Pfam" id="PF00777">
    <property type="entry name" value="Glyco_transf_29"/>
    <property type="match status" value="1"/>
</dbReference>
<dbReference type="STRING" id="7757.ENSPMAP00000004659"/>
<evidence type="ECO:0000256" key="11">
    <source>
        <dbReference type="ARBA" id="ARBA00023136"/>
    </source>
</evidence>
<dbReference type="GO" id="GO:0009311">
    <property type="term" value="P:oligosaccharide metabolic process"/>
    <property type="evidence" value="ECO:0007669"/>
    <property type="project" value="TreeGrafter"/>
</dbReference>
<keyword evidence="8" id="KW-1133">Transmembrane helix</keyword>
<evidence type="ECO:0000256" key="7">
    <source>
        <dbReference type="ARBA" id="ARBA00022981"/>
    </source>
</evidence>
<protein>
    <submittedName>
        <fullName evidence="15">Uncharacterized protein</fullName>
    </submittedName>
</protein>
<dbReference type="GeneTree" id="ENSGT00940000157958"/>
<proteinExistence type="inferred from homology"/>
<dbReference type="PANTHER" id="PTHR45906:SF4">
    <property type="entry name" value="ALPHA-N-ACETYL-NEURAMINYL-2,3-BETA-GALACTOSYL-1,3-N-ACETYL-GALACTOSAMINIDE ALPHA-2,6-SIALYLTRANSFERASE"/>
    <property type="match status" value="1"/>
</dbReference>
<reference evidence="15" key="2">
    <citation type="submission" date="2025-09" db="UniProtKB">
        <authorList>
            <consortium name="Ensembl"/>
        </authorList>
    </citation>
    <scope>IDENTIFICATION</scope>
</reference>
<name>S4RHH7_PETMA</name>
<keyword evidence="11" id="KW-0472">Membrane</keyword>
<evidence type="ECO:0000256" key="3">
    <source>
        <dbReference type="ARBA" id="ARBA00022676"/>
    </source>
</evidence>
<dbReference type="OMA" id="FWGPPVK"/>
<evidence type="ECO:0000256" key="5">
    <source>
        <dbReference type="ARBA" id="ARBA00022692"/>
    </source>
</evidence>
<evidence type="ECO:0000256" key="1">
    <source>
        <dbReference type="ARBA" id="ARBA00004323"/>
    </source>
</evidence>
<reference evidence="15" key="1">
    <citation type="submission" date="2025-08" db="UniProtKB">
        <authorList>
            <consortium name="Ensembl"/>
        </authorList>
    </citation>
    <scope>IDENTIFICATION</scope>
</reference>
<evidence type="ECO:0000256" key="6">
    <source>
        <dbReference type="ARBA" id="ARBA00022968"/>
    </source>
</evidence>